<dbReference type="EMBL" id="JAWLKE010000003">
    <property type="protein sequence ID" value="MDV6230422.1"/>
    <property type="molecule type" value="Genomic_DNA"/>
</dbReference>
<evidence type="ECO:0000256" key="1">
    <source>
        <dbReference type="ARBA" id="ARBA00023125"/>
    </source>
</evidence>
<comment type="caution">
    <text evidence="4">The sequence shown here is derived from an EMBL/GenBank/DDBJ whole genome shotgun (WGS) entry which is preliminary data.</text>
</comment>
<dbReference type="InterPro" id="IPR050109">
    <property type="entry name" value="HTH-type_TetR-like_transc_reg"/>
</dbReference>
<dbReference type="Pfam" id="PF00440">
    <property type="entry name" value="TetR_N"/>
    <property type="match status" value="1"/>
</dbReference>
<keyword evidence="5" id="KW-1185">Reference proteome</keyword>
<dbReference type="RefSeq" id="WP_317547884.1">
    <property type="nucleotide sequence ID" value="NZ_JAWLKE010000003.1"/>
</dbReference>
<name>A0ABU4AW20_9NOCA</name>
<dbReference type="PANTHER" id="PTHR30055:SF226">
    <property type="entry name" value="HTH-TYPE TRANSCRIPTIONAL REGULATOR PKSA"/>
    <property type="match status" value="1"/>
</dbReference>
<evidence type="ECO:0000259" key="3">
    <source>
        <dbReference type="PROSITE" id="PS50977"/>
    </source>
</evidence>
<protein>
    <submittedName>
        <fullName evidence="4">TetR/AcrR family transcriptional regulator</fullName>
    </submittedName>
</protein>
<reference evidence="4 5" key="1">
    <citation type="submission" date="2023-10" db="EMBL/GenBank/DDBJ databases">
        <title>Development of a sustainable strategy for remediation of hydrocarbon-contaminated territories based on the waste exchange concept.</title>
        <authorList>
            <person name="Krivoruchko A."/>
        </authorList>
    </citation>
    <scope>NUCLEOTIDE SEQUENCE [LARGE SCALE GENOMIC DNA]</scope>
    <source>
        <strain evidence="4 5">IEGM 1322</strain>
    </source>
</reference>
<sequence length="214" mass="23548">MGDRKYAGRSPEERSSERIARLMDTAIALFGSHGYAATTIGMLCAESNVSTRHFYREIGSRSELLKKIVTTMNEDGEHAAREALTADGRQPVLASIDAAIRAYLGVTCRTRMSARVCYVEVVGVSTDIELWRMNQRDVIVEMFDSLATTAAARGELPYRNYRLVILAIIGAANIFAQEWALSRSCDVGTTDDTFTPYIDTLVELVTAALTTPLP</sequence>
<organism evidence="4 5">
    <name type="scientific">Rhodococcus cercidiphylli</name>
    <dbReference type="NCBI Taxonomy" id="489916"/>
    <lineage>
        <taxon>Bacteria</taxon>
        <taxon>Bacillati</taxon>
        <taxon>Actinomycetota</taxon>
        <taxon>Actinomycetes</taxon>
        <taxon>Mycobacteriales</taxon>
        <taxon>Nocardiaceae</taxon>
        <taxon>Rhodococcus</taxon>
    </lineage>
</organism>
<dbReference type="PANTHER" id="PTHR30055">
    <property type="entry name" value="HTH-TYPE TRANSCRIPTIONAL REGULATOR RUTR"/>
    <property type="match status" value="1"/>
</dbReference>
<evidence type="ECO:0000256" key="2">
    <source>
        <dbReference type="PROSITE-ProRule" id="PRU00335"/>
    </source>
</evidence>
<accession>A0ABU4AW20</accession>
<dbReference type="InterPro" id="IPR001647">
    <property type="entry name" value="HTH_TetR"/>
</dbReference>
<keyword evidence="1 2" id="KW-0238">DNA-binding</keyword>
<dbReference type="SUPFAM" id="SSF48498">
    <property type="entry name" value="Tetracyclin repressor-like, C-terminal domain"/>
    <property type="match status" value="1"/>
</dbReference>
<dbReference type="PROSITE" id="PS50977">
    <property type="entry name" value="HTH_TETR_2"/>
    <property type="match status" value="1"/>
</dbReference>
<evidence type="ECO:0000313" key="5">
    <source>
        <dbReference type="Proteomes" id="UP001185899"/>
    </source>
</evidence>
<dbReference type="InterPro" id="IPR009057">
    <property type="entry name" value="Homeodomain-like_sf"/>
</dbReference>
<gene>
    <name evidence="4" type="ORF">R3P95_07675</name>
</gene>
<evidence type="ECO:0000313" key="4">
    <source>
        <dbReference type="EMBL" id="MDV6230422.1"/>
    </source>
</evidence>
<dbReference type="Gene3D" id="1.10.357.10">
    <property type="entry name" value="Tetracycline Repressor, domain 2"/>
    <property type="match status" value="1"/>
</dbReference>
<dbReference type="InterPro" id="IPR036271">
    <property type="entry name" value="Tet_transcr_reg_TetR-rel_C_sf"/>
</dbReference>
<proteinExistence type="predicted"/>
<feature type="domain" description="HTH tetR-type" evidence="3">
    <location>
        <begin position="16"/>
        <end position="76"/>
    </location>
</feature>
<feature type="DNA-binding region" description="H-T-H motif" evidence="2">
    <location>
        <begin position="39"/>
        <end position="58"/>
    </location>
</feature>
<dbReference type="Proteomes" id="UP001185899">
    <property type="component" value="Unassembled WGS sequence"/>
</dbReference>
<dbReference type="SUPFAM" id="SSF46689">
    <property type="entry name" value="Homeodomain-like"/>
    <property type="match status" value="1"/>
</dbReference>